<comment type="caution">
    <text evidence="1">The sequence shown here is derived from an EMBL/GenBank/DDBJ whole genome shotgun (WGS) entry which is preliminary data.</text>
</comment>
<accession>A0ACB7YZV7</accession>
<protein>
    <submittedName>
        <fullName evidence="1">Uncharacterized protein</fullName>
    </submittedName>
</protein>
<proteinExistence type="predicted"/>
<evidence type="ECO:0000313" key="1">
    <source>
        <dbReference type="EMBL" id="KAH7859062.1"/>
    </source>
</evidence>
<dbReference type="EMBL" id="CM037153">
    <property type="protein sequence ID" value="KAH7859062.1"/>
    <property type="molecule type" value="Genomic_DNA"/>
</dbReference>
<name>A0ACB7YZV7_9ERIC</name>
<organism evidence="1 2">
    <name type="scientific">Vaccinium darrowii</name>
    <dbReference type="NCBI Taxonomy" id="229202"/>
    <lineage>
        <taxon>Eukaryota</taxon>
        <taxon>Viridiplantae</taxon>
        <taxon>Streptophyta</taxon>
        <taxon>Embryophyta</taxon>
        <taxon>Tracheophyta</taxon>
        <taxon>Spermatophyta</taxon>
        <taxon>Magnoliopsida</taxon>
        <taxon>eudicotyledons</taxon>
        <taxon>Gunneridae</taxon>
        <taxon>Pentapetalae</taxon>
        <taxon>asterids</taxon>
        <taxon>Ericales</taxon>
        <taxon>Ericaceae</taxon>
        <taxon>Vaccinioideae</taxon>
        <taxon>Vaccinieae</taxon>
        <taxon>Vaccinium</taxon>
    </lineage>
</organism>
<dbReference type="Proteomes" id="UP000828048">
    <property type="component" value="Chromosome 3"/>
</dbReference>
<gene>
    <name evidence="1" type="ORF">Vadar_031044</name>
</gene>
<sequence>MYSAAKPPCNPSCVGGIWSSTSSPHWVLDLYPATPVIKQDLLVVVHLATPVSRHKMLGFWLQHQHQRDLCRSLVQESKVLAWVQHKSANQSASTSQPTITSPVPSTHSTDSGYFKCAW</sequence>
<reference evidence="1 2" key="1">
    <citation type="journal article" date="2021" name="Hortic Res">
        <title>High-quality reference genome and annotation aids understanding of berry development for evergreen blueberry (Vaccinium darrowii).</title>
        <authorList>
            <person name="Yu J."/>
            <person name="Hulse-Kemp A.M."/>
            <person name="Babiker E."/>
            <person name="Staton M."/>
        </authorList>
    </citation>
    <scope>NUCLEOTIDE SEQUENCE [LARGE SCALE GENOMIC DNA]</scope>
    <source>
        <strain evidence="2">cv. NJ 8807/NJ 8810</strain>
        <tissue evidence="1">Young leaf</tissue>
    </source>
</reference>
<evidence type="ECO:0000313" key="2">
    <source>
        <dbReference type="Proteomes" id="UP000828048"/>
    </source>
</evidence>
<keyword evidence="2" id="KW-1185">Reference proteome</keyword>